<organism evidence="5 6">
    <name type="scientific">Clostridium gelidum</name>
    <dbReference type="NCBI Taxonomy" id="704125"/>
    <lineage>
        <taxon>Bacteria</taxon>
        <taxon>Bacillati</taxon>
        <taxon>Bacillota</taxon>
        <taxon>Clostridia</taxon>
        <taxon>Eubacteriales</taxon>
        <taxon>Clostridiaceae</taxon>
        <taxon>Clostridium</taxon>
    </lineage>
</organism>
<accession>A0ABM7SYR8</accession>
<dbReference type="PANTHER" id="PTHR43423">
    <property type="entry name" value="ABC TRANSPORTER I FAMILY MEMBER 17"/>
    <property type="match status" value="1"/>
</dbReference>
<evidence type="ECO:0000313" key="6">
    <source>
        <dbReference type="Proteomes" id="UP000824633"/>
    </source>
</evidence>
<dbReference type="RefSeq" id="WP_224036420.1">
    <property type="nucleotide sequence ID" value="NZ_AP024849.1"/>
</dbReference>
<dbReference type="SUPFAM" id="SSF52540">
    <property type="entry name" value="P-loop containing nucleoside triphosphate hydrolases"/>
    <property type="match status" value="1"/>
</dbReference>
<dbReference type="EMBL" id="AP024849">
    <property type="protein sequence ID" value="BCZ44763.1"/>
    <property type="molecule type" value="Genomic_DNA"/>
</dbReference>
<sequence>MFEVNYLKFKNILDIKFLGINKPITCIVGPSGSGKTTLLRMLNKLNVPDNGTIIYNGNDISKMDTLKLRRQVVMLGQTPVIYSGSVEDNLQIGLYFSKRLPASISAMKESLERVELNKSLSDSCGKLSGGEKQRLCLARVMLMDAETYLLDEPSAALDKETEQFIIDNLSRFVLGNHKQLVMITHSELIAEKFSDSIIRIENGKVMEAYNMEKYEIVTEERYGGIL</sequence>
<name>A0ABM7SYR8_9CLOT</name>
<evidence type="ECO:0000313" key="5">
    <source>
        <dbReference type="EMBL" id="BCZ44763.1"/>
    </source>
</evidence>
<keyword evidence="3 5" id="KW-0067">ATP-binding</keyword>
<keyword evidence="6" id="KW-1185">Reference proteome</keyword>
<protein>
    <submittedName>
        <fullName evidence="5">ABC transporter ATP-binding protein</fullName>
    </submittedName>
</protein>
<dbReference type="PROSITE" id="PS00211">
    <property type="entry name" value="ABC_TRANSPORTER_1"/>
    <property type="match status" value="1"/>
</dbReference>
<keyword evidence="1" id="KW-0813">Transport</keyword>
<feature type="domain" description="ABC transporter" evidence="4">
    <location>
        <begin position="1"/>
        <end position="226"/>
    </location>
</feature>
<evidence type="ECO:0000256" key="2">
    <source>
        <dbReference type="ARBA" id="ARBA00022741"/>
    </source>
</evidence>
<dbReference type="Pfam" id="PF00005">
    <property type="entry name" value="ABC_tran"/>
    <property type="match status" value="1"/>
</dbReference>
<dbReference type="PROSITE" id="PS50893">
    <property type="entry name" value="ABC_TRANSPORTER_2"/>
    <property type="match status" value="1"/>
</dbReference>
<dbReference type="GO" id="GO:0005524">
    <property type="term" value="F:ATP binding"/>
    <property type="evidence" value="ECO:0007669"/>
    <property type="project" value="UniProtKB-KW"/>
</dbReference>
<evidence type="ECO:0000256" key="3">
    <source>
        <dbReference type="ARBA" id="ARBA00022840"/>
    </source>
</evidence>
<dbReference type="Proteomes" id="UP000824633">
    <property type="component" value="Chromosome"/>
</dbReference>
<dbReference type="Gene3D" id="3.40.50.300">
    <property type="entry name" value="P-loop containing nucleotide triphosphate hydrolases"/>
    <property type="match status" value="1"/>
</dbReference>
<dbReference type="InterPro" id="IPR027417">
    <property type="entry name" value="P-loop_NTPase"/>
</dbReference>
<dbReference type="InterPro" id="IPR003593">
    <property type="entry name" value="AAA+_ATPase"/>
</dbReference>
<dbReference type="InterPro" id="IPR003439">
    <property type="entry name" value="ABC_transporter-like_ATP-bd"/>
</dbReference>
<reference evidence="6" key="1">
    <citation type="submission" date="2021-07" db="EMBL/GenBank/DDBJ databases">
        <title>Complete genome sequencing of a Clostridium isolate.</title>
        <authorList>
            <person name="Ueki A."/>
            <person name="Tonouchi A."/>
        </authorList>
    </citation>
    <scope>NUCLEOTIDE SEQUENCE [LARGE SCALE GENOMIC DNA]</scope>
    <source>
        <strain evidence="6">C5S11</strain>
    </source>
</reference>
<dbReference type="InterPro" id="IPR017871">
    <property type="entry name" value="ABC_transporter-like_CS"/>
</dbReference>
<dbReference type="CDD" id="cd03228">
    <property type="entry name" value="ABCC_MRP_Like"/>
    <property type="match status" value="1"/>
</dbReference>
<dbReference type="PANTHER" id="PTHR43423:SF1">
    <property type="entry name" value="ABC TRANSPORTER I FAMILY MEMBER 17"/>
    <property type="match status" value="1"/>
</dbReference>
<gene>
    <name evidence="5" type="ORF">psyc5s11_08300</name>
</gene>
<evidence type="ECO:0000256" key="1">
    <source>
        <dbReference type="ARBA" id="ARBA00022448"/>
    </source>
</evidence>
<evidence type="ECO:0000259" key="4">
    <source>
        <dbReference type="PROSITE" id="PS50893"/>
    </source>
</evidence>
<keyword evidence="2" id="KW-0547">Nucleotide-binding</keyword>
<proteinExistence type="predicted"/>
<dbReference type="SMART" id="SM00382">
    <property type="entry name" value="AAA"/>
    <property type="match status" value="1"/>
</dbReference>